<dbReference type="PANTHER" id="PTHR33098:SF112">
    <property type="entry name" value="COTTON FIBER PROTEIN"/>
    <property type="match status" value="1"/>
</dbReference>
<reference evidence="1 2" key="1">
    <citation type="journal article" date="2018" name="Mol. Plant">
        <title>The genome of Artemisia annua provides insight into the evolution of Asteraceae family and artemisinin biosynthesis.</title>
        <authorList>
            <person name="Shen Q."/>
            <person name="Zhang L."/>
            <person name="Liao Z."/>
            <person name="Wang S."/>
            <person name="Yan T."/>
            <person name="Shi P."/>
            <person name="Liu M."/>
            <person name="Fu X."/>
            <person name="Pan Q."/>
            <person name="Wang Y."/>
            <person name="Lv Z."/>
            <person name="Lu X."/>
            <person name="Zhang F."/>
            <person name="Jiang W."/>
            <person name="Ma Y."/>
            <person name="Chen M."/>
            <person name="Hao X."/>
            <person name="Li L."/>
            <person name="Tang Y."/>
            <person name="Lv G."/>
            <person name="Zhou Y."/>
            <person name="Sun X."/>
            <person name="Brodelius P.E."/>
            <person name="Rose J.K.C."/>
            <person name="Tang K."/>
        </authorList>
    </citation>
    <scope>NUCLEOTIDE SEQUENCE [LARGE SCALE GENOMIC DNA]</scope>
    <source>
        <strain evidence="2">cv. Huhao1</strain>
        <tissue evidence="1">Leaf</tissue>
    </source>
</reference>
<sequence length="153" mass="17761">MSNQHNSNNRWYLLDKLKNVVKKVTFLMNSNINKWQIISSFKGGGVGRRRLSSFNERLGLTMIVSSSSDDELEEEDGTLEVVCDSGSCARELKSTKSFRVERTRSFPQEDDIDKRAEMFIENFYRQLRMERQVSLQLRYKRDTSFGSSNSISP</sequence>
<dbReference type="AlphaFoldDB" id="A0A2U1QMV9"/>
<dbReference type="EMBL" id="PKPP01000023">
    <property type="protein sequence ID" value="PWA99339.1"/>
    <property type="molecule type" value="Genomic_DNA"/>
</dbReference>
<comment type="caution">
    <text evidence="1">The sequence shown here is derived from an EMBL/GenBank/DDBJ whole genome shotgun (WGS) entry which is preliminary data.</text>
</comment>
<name>A0A2U1QMV9_ARTAN</name>
<protein>
    <recommendedName>
        <fullName evidence="3">Cotton fiber protein</fullName>
    </recommendedName>
</protein>
<dbReference type="InterPro" id="IPR008480">
    <property type="entry name" value="DUF761_pln"/>
</dbReference>
<gene>
    <name evidence="1" type="ORF">CTI12_AA000940</name>
</gene>
<proteinExistence type="predicted"/>
<dbReference type="OrthoDB" id="1682876at2759"/>
<dbReference type="Proteomes" id="UP000245207">
    <property type="component" value="Unassembled WGS sequence"/>
</dbReference>
<evidence type="ECO:0008006" key="3">
    <source>
        <dbReference type="Google" id="ProtNLM"/>
    </source>
</evidence>
<keyword evidence="2" id="KW-1185">Reference proteome</keyword>
<accession>A0A2U1QMV9</accession>
<dbReference type="PANTHER" id="PTHR33098">
    <property type="entry name" value="COTTON FIBER (DUF761)"/>
    <property type="match status" value="1"/>
</dbReference>
<dbReference type="Pfam" id="PF05553">
    <property type="entry name" value="DUF761"/>
    <property type="match status" value="1"/>
</dbReference>
<organism evidence="1 2">
    <name type="scientific">Artemisia annua</name>
    <name type="common">Sweet wormwood</name>
    <dbReference type="NCBI Taxonomy" id="35608"/>
    <lineage>
        <taxon>Eukaryota</taxon>
        <taxon>Viridiplantae</taxon>
        <taxon>Streptophyta</taxon>
        <taxon>Embryophyta</taxon>
        <taxon>Tracheophyta</taxon>
        <taxon>Spermatophyta</taxon>
        <taxon>Magnoliopsida</taxon>
        <taxon>eudicotyledons</taxon>
        <taxon>Gunneridae</taxon>
        <taxon>Pentapetalae</taxon>
        <taxon>asterids</taxon>
        <taxon>campanulids</taxon>
        <taxon>Asterales</taxon>
        <taxon>Asteraceae</taxon>
        <taxon>Asteroideae</taxon>
        <taxon>Anthemideae</taxon>
        <taxon>Artemisiinae</taxon>
        <taxon>Artemisia</taxon>
    </lineage>
</organism>
<evidence type="ECO:0000313" key="1">
    <source>
        <dbReference type="EMBL" id="PWA99339.1"/>
    </source>
</evidence>
<evidence type="ECO:0000313" key="2">
    <source>
        <dbReference type="Proteomes" id="UP000245207"/>
    </source>
</evidence>